<proteinExistence type="predicted"/>
<dbReference type="InterPro" id="IPR017734">
    <property type="entry name" value="T6SS_SciN"/>
</dbReference>
<gene>
    <name evidence="2" type="ORF">ALO71_01787</name>
</gene>
<sequence>MMNKRLQGNCSSKPALARCLAVLAMMLALSACGVTDRVAKRMDDTWAGDMMFGDNEKVILTTDGGNQLNPDEYGKPLSVVVRVYQLSSLERFESINADTLWDDPQKALGNTLVESRELILLPGIGETDQWPLNPNASYVGIAAFFRTDVDSRWKVAFDANTLRKDGIWFSSDGVRVLVDNNYILAVRGVDVLNRLKTEEQFTKSNSMPEQPAGKGITERVQDAAVQQVQDSAGSAAKKAADSQFNSLLEGAK</sequence>
<evidence type="ECO:0000256" key="1">
    <source>
        <dbReference type="SAM" id="SignalP"/>
    </source>
</evidence>
<dbReference type="EMBL" id="LJQG01000104">
    <property type="protein sequence ID" value="KPX21152.1"/>
    <property type="molecule type" value="Genomic_DNA"/>
</dbReference>
<feature type="chain" id="PRO_5006165816" evidence="1">
    <location>
        <begin position="31"/>
        <end position="252"/>
    </location>
</feature>
<dbReference type="Gene3D" id="2.60.40.4150">
    <property type="entry name" value="Type VI secretion system, lipoprotein SciN"/>
    <property type="match status" value="1"/>
</dbReference>
<accession>A0A0P9Q207</accession>
<name>A0A0P9Q207_PSEA0</name>
<dbReference type="Pfam" id="PF12790">
    <property type="entry name" value="T6SS-SciN"/>
    <property type="match status" value="1"/>
</dbReference>
<organism evidence="2 3">
    <name type="scientific">Pseudomonas amygdali pv. dendropanacis</name>
    <dbReference type="NCBI Taxonomy" id="235272"/>
    <lineage>
        <taxon>Bacteria</taxon>
        <taxon>Pseudomonadati</taxon>
        <taxon>Pseudomonadota</taxon>
        <taxon>Gammaproteobacteria</taxon>
        <taxon>Pseudomonadales</taxon>
        <taxon>Pseudomonadaceae</taxon>
        <taxon>Pseudomonas</taxon>
        <taxon>Pseudomonas amygdali</taxon>
    </lineage>
</organism>
<dbReference type="PROSITE" id="PS51257">
    <property type="entry name" value="PROKAR_LIPOPROTEIN"/>
    <property type="match status" value="1"/>
</dbReference>
<dbReference type="AlphaFoldDB" id="A0A0P9Q207"/>
<keyword evidence="1" id="KW-0732">Signal</keyword>
<evidence type="ECO:0000313" key="3">
    <source>
        <dbReference type="Proteomes" id="UP000050346"/>
    </source>
</evidence>
<protein>
    <submittedName>
        <fullName evidence="2">Putative Lipoprotein</fullName>
    </submittedName>
</protein>
<feature type="signal peptide" evidence="1">
    <location>
        <begin position="1"/>
        <end position="30"/>
    </location>
</feature>
<dbReference type="Proteomes" id="UP000050346">
    <property type="component" value="Unassembled WGS sequence"/>
</dbReference>
<comment type="caution">
    <text evidence="2">The sequence shown here is derived from an EMBL/GenBank/DDBJ whole genome shotgun (WGS) entry which is preliminary data.</text>
</comment>
<dbReference type="PATRIC" id="fig|235272.12.peg.2387"/>
<dbReference type="PANTHER" id="PTHR37625:SF4">
    <property type="entry name" value="OUTER MEMBRANE LIPOPROTEIN"/>
    <property type="match status" value="1"/>
</dbReference>
<dbReference type="NCBIfam" id="TIGR03352">
    <property type="entry name" value="VI_chp_3"/>
    <property type="match status" value="1"/>
</dbReference>
<keyword evidence="2" id="KW-0449">Lipoprotein</keyword>
<reference evidence="2 3" key="1">
    <citation type="submission" date="2015-09" db="EMBL/GenBank/DDBJ databases">
        <title>Genome announcement of multiple Pseudomonas syringae strains.</title>
        <authorList>
            <person name="Thakur S."/>
            <person name="Wang P.W."/>
            <person name="Gong Y."/>
            <person name="Weir B.S."/>
            <person name="Guttman D.S."/>
        </authorList>
    </citation>
    <scope>NUCLEOTIDE SEQUENCE [LARGE SCALE GENOMIC DNA]</scope>
    <source>
        <strain evidence="2 3">ICMP9150</strain>
    </source>
</reference>
<evidence type="ECO:0000313" key="2">
    <source>
        <dbReference type="EMBL" id="KPX21152.1"/>
    </source>
</evidence>
<dbReference type="PANTHER" id="PTHR37625">
    <property type="entry name" value="OUTER MEMBRANE LIPOPROTEIN-RELATED"/>
    <property type="match status" value="1"/>
</dbReference>
<dbReference type="InterPro" id="IPR038706">
    <property type="entry name" value="Type_VI_SciN-like_sf"/>
</dbReference>